<protein>
    <submittedName>
        <fullName evidence="1">Uncharacterized protein</fullName>
    </submittedName>
</protein>
<keyword evidence="2" id="KW-1185">Reference proteome</keyword>
<dbReference type="STRING" id="4529.A0A0E0P4F5"/>
<accession>A0A0E0P4F5</accession>
<organism evidence="1 2">
    <name type="scientific">Oryza rufipogon</name>
    <name type="common">Brownbeard rice</name>
    <name type="synonym">Asian wild rice</name>
    <dbReference type="NCBI Taxonomy" id="4529"/>
    <lineage>
        <taxon>Eukaryota</taxon>
        <taxon>Viridiplantae</taxon>
        <taxon>Streptophyta</taxon>
        <taxon>Embryophyta</taxon>
        <taxon>Tracheophyta</taxon>
        <taxon>Spermatophyta</taxon>
        <taxon>Magnoliopsida</taxon>
        <taxon>Liliopsida</taxon>
        <taxon>Poales</taxon>
        <taxon>Poaceae</taxon>
        <taxon>BOP clade</taxon>
        <taxon>Oryzoideae</taxon>
        <taxon>Oryzeae</taxon>
        <taxon>Oryzinae</taxon>
        <taxon>Oryza</taxon>
    </lineage>
</organism>
<proteinExistence type="predicted"/>
<name>A0A0E0P4F5_ORYRU</name>
<dbReference type="Gramene" id="ORUFI04G00410.1">
    <property type="protein sequence ID" value="ORUFI04G00410.1"/>
    <property type="gene ID" value="ORUFI04G00410"/>
</dbReference>
<dbReference type="AlphaFoldDB" id="A0A0E0P4F5"/>
<sequence length="75" mass="8050">MVSPPVVAAYRSVASCSTDFKTECGWDRHPQQALRQGRGGVGARYANVTSPMAAIGISRAWGPGRDATSLRWELS</sequence>
<evidence type="ECO:0000313" key="2">
    <source>
        <dbReference type="Proteomes" id="UP000008022"/>
    </source>
</evidence>
<reference evidence="1" key="2">
    <citation type="submission" date="2015-06" db="UniProtKB">
        <authorList>
            <consortium name="EnsemblPlants"/>
        </authorList>
    </citation>
    <scope>IDENTIFICATION</scope>
</reference>
<reference evidence="2" key="1">
    <citation type="submission" date="2013-06" db="EMBL/GenBank/DDBJ databases">
        <authorList>
            <person name="Zhao Q."/>
        </authorList>
    </citation>
    <scope>NUCLEOTIDE SEQUENCE</scope>
    <source>
        <strain evidence="2">cv. W1943</strain>
    </source>
</reference>
<dbReference type="EnsemblPlants" id="ORUFI04G00410.1">
    <property type="protein sequence ID" value="ORUFI04G00410.1"/>
    <property type="gene ID" value="ORUFI04G00410"/>
</dbReference>
<evidence type="ECO:0000313" key="1">
    <source>
        <dbReference type="EnsemblPlants" id="ORUFI04G00410.1"/>
    </source>
</evidence>
<dbReference type="HOGENOM" id="CLU_2675411_0_0_1"/>
<dbReference type="Proteomes" id="UP000008022">
    <property type="component" value="Unassembled WGS sequence"/>
</dbReference>